<dbReference type="PANTHER" id="PTHR37524">
    <property type="entry name" value="RIBOSOMAL RNA LARGE SUBUNIT METHYLTRANSFERASE M"/>
    <property type="match status" value="1"/>
</dbReference>
<dbReference type="InterPro" id="IPR029063">
    <property type="entry name" value="SAM-dependent_MTases_sf"/>
</dbReference>
<protein>
    <submittedName>
        <fullName evidence="2">23S rRNA (Cytidine2498-2'-O)-methyltransferase</fullName>
    </submittedName>
</protein>
<dbReference type="GO" id="GO:0008168">
    <property type="term" value="F:methyltransferase activity"/>
    <property type="evidence" value="ECO:0007669"/>
    <property type="project" value="UniProtKB-KW"/>
</dbReference>
<proteinExistence type="predicted"/>
<sequence>MRKNRDKPEQLSSYSAISSYYFAMRSSLNRIENEMTPLPRELTGYLAPDGFLPELTREVGDGVLRLGRLVLCPGPAVDAAWAQNVWHSPRVIAFESIAQAANALKGLGRRWALYDEHLRNRGRAKLIQERLSGPSPKSFRFGTTTPNSPLGSWTLLDDRTLLASARCSSPFAHGDIQFLEDKTGPPSRAYLKLWEVFTLLGQSPKPGQLCLDLGSSPGGWTWVLQKLGARVISVDKAPLAPGLANLEGVDFRVESAFAQRPEKIGPVDWLFSDVICYPHRLLSLVTQWLEAGAAKNYVCTIKFQGETDFETIDRFRAIPNSRLLHLAHNKHELTWVWGKG</sequence>
<keyword evidence="2" id="KW-0808">Transferase</keyword>
<name>A0A1G6EA24_9BACT</name>
<dbReference type="GO" id="GO:0032259">
    <property type="term" value="P:methylation"/>
    <property type="evidence" value="ECO:0007669"/>
    <property type="project" value="UniProtKB-KW"/>
</dbReference>
<gene>
    <name evidence="2" type="ORF">SAMN05660653_02709</name>
</gene>
<dbReference type="EMBL" id="FMXO01000016">
    <property type="protein sequence ID" value="SDB54200.1"/>
    <property type="molecule type" value="Genomic_DNA"/>
</dbReference>
<evidence type="ECO:0000259" key="1">
    <source>
        <dbReference type="Pfam" id="PF01728"/>
    </source>
</evidence>
<dbReference type="Gene3D" id="3.40.50.150">
    <property type="entry name" value="Vaccinia Virus protein VP39"/>
    <property type="match status" value="1"/>
</dbReference>
<reference evidence="2 3" key="1">
    <citation type="submission" date="2016-10" db="EMBL/GenBank/DDBJ databases">
        <authorList>
            <person name="de Groot N.N."/>
        </authorList>
    </citation>
    <scope>NUCLEOTIDE SEQUENCE [LARGE SCALE GENOMIC DNA]</scope>
    <source>
        <strain evidence="2 3">ASO4-2</strain>
    </source>
</reference>
<dbReference type="InterPro" id="IPR002877">
    <property type="entry name" value="RNA_MeTrfase_FtsJ_dom"/>
</dbReference>
<dbReference type="Proteomes" id="UP000198771">
    <property type="component" value="Unassembled WGS sequence"/>
</dbReference>
<keyword evidence="2" id="KW-0489">Methyltransferase</keyword>
<dbReference type="PANTHER" id="PTHR37524:SF2">
    <property type="entry name" value="RIBOSOMAL RNA METHYLTRANSFERASE FTSJ DOMAIN-CONTAINING PROTEIN"/>
    <property type="match status" value="1"/>
</dbReference>
<accession>A0A1G6EA24</accession>
<keyword evidence="3" id="KW-1185">Reference proteome</keyword>
<dbReference type="SUPFAM" id="SSF53335">
    <property type="entry name" value="S-adenosyl-L-methionine-dependent methyltransferases"/>
    <property type="match status" value="1"/>
</dbReference>
<dbReference type="CDD" id="cd02440">
    <property type="entry name" value="AdoMet_MTases"/>
    <property type="match status" value="1"/>
</dbReference>
<organism evidence="2 3">
    <name type="scientific">Desulfonatronum thiosulfatophilum</name>
    <dbReference type="NCBI Taxonomy" id="617002"/>
    <lineage>
        <taxon>Bacteria</taxon>
        <taxon>Pseudomonadati</taxon>
        <taxon>Thermodesulfobacteriota</taxon>
        <taxon>Desulfovibrionia</taxon>
        <taxon>Desulfovibrionales</taxon>
        <taxon>Desulfonatronaceae</taxon>
        <taxon>Desulfonatronum</taxon>
    </lineage>
</organism>
<dbReference type="Pfam" id="PF01728">
    <property type="entry name" value="FtsJ"/>
    <property type="match status" value="1"/>
</dbReference>
<evidence type="ECO:0000313" key="3">
    <source>
        <dbReference type="Proteomes" id="UP000198771"/>
    </source>
</evidence>
<dbReference type="AlphaFoldDB" id="A0A1G6EA24"/>
<feature type="domain" description="Ribosomal RNA methyltransferase FtsJ" evidence="1">
    <location>
        <begin position="187"/>
        <end position="275"/>
    </location>
</feature>
<evidence type="ECO:0000313" key="2">
    <source>
        <dbReference type="EMBL" id="SDB54200.1"/>
    </source>
</evidence>